<sequence length="457" mass="48440">MSSPRKLGLFGVIHIDRLSKVTRELEAFVGDSETIFIESPTDSMGLRQYGSLFARVPAYAFGALLLQLAIYTPLFLLFNRDLLPTELAAARRVADSNGLSVQAVDEHPNETLSRAGPRLIVLNWLVFGVVGWLEPVATAATAAVAVGGGLVPILIRRRGHRYGGLAAAICGLGLAGWLVAEGLWSVWLFCCGLLFVVVIVWTLDHRNEVMLDRIEERSTEADYDEAVLVTGKAHLGGLASLASGQELAVPRVHISRWLRAGTTITDFEPEDLPTIGRKTLAPTNDLTPNSGLGPLARRVGAAVVDLLVVGIPTAVLWVVFAVVASIATSDPTATVGAVLIGFPAVMVVGYHVLLEWRFGTTVGKRLFGLVVVDRAGDDISGRSALARNLLRPVSLLGGYLVGGLLVAVTSRHQHLGDRLAGTVVVAGDRSTDSSAEPDDTGTTESAQSNQPPAASNS</sequence>
<name>A0ABD6D9U4_9EURY</name>
<dbReference type="AlphaFoldDB" id="A0ABD6D9U4"/>
<comment type="subcellular location">
    <subcellularLocation>
        <location evidence="1">Membrane</location>
        <topology evidence="1">Multi-pass membrane protein</topology>
    </subcellularLocation>
</comment>
<feature type="domain" description="RDD" evidence="7">
    <location>
        <begin position="293"/>
        <end position="421"/>
    </location>
</feature>
<evidence type="ECO:0000256" key="1">
    <source>
        <dbReference type="ARBA" id="ARBA00004141"/>
    </source>
</evidence>
<feature type="transmembrane region" description="Helical" evidence="6">
    <location>
        <begin position="333"/>
        <end position="354"/>
    </location>
</feature>
<keyword evidence="9" id="KW-1185">Reference proteome</keyword>
<feature type="transmembrane region" description="Helical" evidence="6">
    <location>
        <begin position="306"/>
        <end position="327"/>
    </location>
</feature>
<comment type="caution">
    <text evidence="8">The sequence shown here is derived from an EMBL/GenBank/DDBJ whole genome shotgun (WGS) entry which is preliminary data.</text>
</comment>
<keyword evidence="2 6" id="KW-0812">Transmembrane</keyword>
<evidence type="ECO:0000313" key="8">
    <source>
        <dbReference type="EMBL" id="MFD1642997.1"/>
    </source>
</evidence>
<organism evidence="8 9">
    <name type="scientific">Halohasta litorea</name>
    <dbReference type="NCBI Taxonomy" id="869891"/>
    <lineage>
        <taxon>Archaea</taxon>
        <taxon>Methanobacteriati</taxon>
        <taxon>Methanobacteriota</taxon>
        <taxon>Stenosarchaea group</taxon>
        <taxon>Halobacteria</taxon>
        <taxon>Halobacteriales</taxon>
        <taxon>Haloferacaceae</taxon>
        <taxon>Halohasta</taxon>
    </lineage>
</organism>
<dbReference type="RefSeq" id="WP_256396475.1">
    <property type="nucleotide sequence ID" value="NZ_JANHDJ010000004.1"/>
</dbReference>
<feature type="region of interest" description="Disordered" evidence="5">
    <location>
        <begin position="426"/>
        <end position="457"/>
    </location>
</feature>
<feature type="transmembrane region" description="Helical" evidence="6">
    <location>
        <begin position="136"/>
        <end position="155"/>
    </location>
</feature>
<feature type="transmembrane region" description="Helical" evidence="6">
    <location>
        <begin position="162"/>
        <end position="180"/>
    </location>
</feature>
<proteinExistence type="predicted"/>
<evidence type="ECO:0000256" key="4">
    <source>
        <dbReference type="ARBA" id="ARBA00023136"/>
    </source>
</evidence>
<dbReference type="Pfam" id="PF06271">
    <property type="entry name" value="RDD"/>
    <property type="match status" value="1"/>
</dbReference>
<dbReference type="Proteomes" id="UP001597052">
    <property type="component" value="Unassembled WGS sequence"/>
</dbReference>
<evidence type="ECO:0000256" key="2">
    <source>
        <dbReference type="ARBA" id="ARBA00022692"/>
    </source>
</evidence>
<evidence type="ECO:0000256" key="5">
    <source>
        <dbReference type="SAM" id="MobiDB-lite"/>
    </source>
</evidence>
<reference evidence="8 9" key="1">
    <citation type="journal article" date="2019" name="Int. J. Syst. Evol. Microbiol.">
        <title>The Global Catalogue of Microorganisms (GCM) 10K type strain sequencing project: providing services to taxonomists for standard genome sequencing and annotation.</title>
        <authorList>
            <consortium name="The Broad Institute Genomics Platform"/>
            <consortium name="The Broad Institute Genome Sequencing Center for Infectious Disease"/>
            <person name="Wu L."/>
            <person name="Ma J."/>
        </authorList>
    </citation>
    <scope>NUCLEOTIDE SEQUENCE [LARGE SCALE GENOMIC DNA]</scope>
    <source>
        <strain evidence="8 9">CGMCC 1.10593</strain>
    </source>
</reference>
<feature type="transmembrane region" description="Helical" evidence="6">
    <location>
        <begin position="186"/>
        <end position="203"/>
    </location>
</feature>
<dbReference type="PANTHER" id="PTHR38480">
    <property type="entry name" value="SLR0254 PROTEIN"/>
    <property type="match status" value="1"/>
</dbReference>
<keyword evidence="3 6" id="KW-1133">Transmembrane helix</keyword>
<dbReference type="PANTHER" id="PTHR38480:SF1">
    <property type="entry name" value="SLR0254 PROTEIN"/>
    <property type="match status" value="1"/>
</dbReference>
<feature type="transmembrane region" description="Helical" evidence="6">
    <location>
        <begin position="56"/>
        <end position="78"/>
    </location>
</feature>
<dbReference type="InterPro" id="IPR010432">
    <property type="entry name" value="RDD"/>
</dbReference>
<dbReference type="EMBL" id="JBHUDM010000004">
    <property type="protein sequence ID" value="MFD1642997.1"/>
    <property type="molecule type" value="Genomic_DNA"/>
</dbReference>
<accession>A0ABD6D9U4</accession>
<gene>
    <name evidence="8" type="ORF">ACFSBW_14065</name>
</gene>
<evidence type="ECO:0000256" key="3">
    <source>
        <dbReference type="ARBA" id="ARBA00022989"/>
    </source>
</evidence>
<keyword evidence="4 6" id="KW-0472">Membrane</keyword>
<protein>
    <submittedName>
        <fullName evidence="8">RDD family protein</fullName>
    </submittedName>
</protein>
<dbReference type="GO" id="GO:0016020">
    <property type="term" value="C:membrane"/>
    <property type="evidence" value="ECO:0007669"/>
    <property type="project" value="UniProtKB-SubCell"/>
</dbReference>
<evidence type="ECO:0000313" key="9">
    <source>
        <dbReference type="Proteomes" id="UP001597052"/>
    </source>
</evidence>
<evidence type="ECO:0000259" key="7">
    <source>
        <dbReference type="Pfam" id="PF06271"/>
    </source>
</evidence>
<feature type="compositionally biased region" description="Polar residues" evidence="5">
    <location>
        <begin position="442"/>
        <end position="457"/>
    </location>
</feature>
<evidence type="ECO:0000256" key="6">
    <source>
        <dbReference type="SAM" id="Phobius"/>
    </source>
</evidence>